<evidence type="ECO:0000313" key="2">
    <source>
        <dbReference type="EMBL" id="SCF17245.1"/>
    </source>
</evidence>
<evidence type="ECO:0000256" key="1">
    <source>
        <dbReference type="SAM" id="SignalP"/>
    </source>
</evidence>
<dbReference type="AlphaFoldDB" id="A0A1C4Y938"/>
<dbReference type="RefSeq" id="WP_091266483.1">
    <property type="nucleotide sequence ID" value="NZ_FMCS01000007.1"/>
</dbReference>
<gene>
    <name evidence="2" type="ORF">GA0070214_107308</name>
</gene>
<feature type="chain" id="PRO_5039541052" description="DUF4871 domain-containing protein" evidence="1">
    <location>
        <begin position="22"/>
        <end position="166"/>
    </location>
</feature>
<dbReference type="Proteomes" id="UP000199629">
    <property type="component" value="Unassembled WGS sequence"/>
</dbReference>
<dbReference type="EMBL" id="FMCS01000007">
    <property type="protein sequence ID" value="SCF17245.1"/>
    <property type="molecule type" value="Genomic_DNA"/>
</dbReference>
<evidence type="ECO:0008006" key="4">
    <source>
        <dbReference type="Google" id="ProtNLM"/>
    </source>
</evidence>
<keyword evidence="3" id="KW-1185">Reference proteome</keyword>
<reference evidence="3" key="1">
    <citation type="submission" date="2016-06" db="EMBL/GenBank/DDBJ databases">
        <authorList>
            <person name="Varghese N."/>
            <person name="Submissions Spin"/>
        </authorList>
    </citation>
    <scope>NUCLEOTIDE SEQUENCE [LARGE SCALE GENOMIC DNA]</scope>
    <source>
        <strain evidence="3">DSM 45246</strain>
    </source>
</reference>
<sequence>MGSWGRPLLAAVVLLAGCTTAGRSATPATPAANAPTGCAARVEAGRLPDWADAGFSGDARAPHVFGARGEIVAVLFGQPLTVGREEGPANKILWVARPAATPSPDPAAPATLVITATLAGTTTRATREVAGGPGPSIVDLPQAGCWHLDLRWSGRTDTMDLVYVPA</sequence>
<feature type="signal peptide" evidence="1">
    <location>
        <begin position="1"/>
        <end position="21"/>
    </location>
</feature>
<accession>A0A1C4Y938</accession>
<evidence type="ECO:0000313" key="3">
    <source>
        <dbReference type="Proteomes" id="UP000199629"/>
    </source>
</evidence>
<dbReference type="PROSITE" id="PS51257">
    <property type="entry name" value="PROKAR_LIPOPROTEIN"/>
    <property type="match status" value="1"/>
</dbReference>
<protein>
    <recommendedName>
        <fullName evidence="4">DUF4871 domain-containing protein</fullName>
    </recommendedName>
</protein>
<name>A0A1C4Y938_9ACTN</name>
<organism evidence="2 3">
    <name type="scientific">Micromonospora chaiyaphumensis</name>
    <dbReference type="NCBI Taxonomy" id="307119"/>
    <lineage>
        <taxon>Bacteria</taxon>
        <taxon>Bacillati</taxon>
        <taxon>Actinomycetota</taxon>
        <taxon>Actinomycetes</taxon>
        <taxon>Micromonosporales</taxon>
        <taxon>Micromonosporaceae</taxon>
        <taxon>Micromonospora</taxon>
    </lineage>
</organism>
<keyword evidence="1" id="KW-0732">Signal</keyword>
<proteinExistence type="predicted"/>